<evidence type="ECO:0000313" key="2">
    <source>
        <dbReference type="Proteomes" id="UP000053237"/>
    </source>
</evidence>
<dbReference type="InParanoid" id="A0A024FTI3"/>
<reference evidence="1 2" key="1">
    <citation type="submission" date="2012-05" db="EMBL/GenBank/DDBJ databases">
        <title>Recombination and specialization in a pathogen metapopulation.</title>
        <authorList>
            <person name="Gardiner A."/>
            <person name="Kemen E."/>
            <person name="Schultz-Larsen T."/>
            <person name="MacLean D."/>
            <person name="Van Oosterhout C."/>
            <person name="Jones J.D.G."/>
        </authorList>
    </citation>
    <scope>NUCLEOTIDE SEQUENCE [LARGE SCALE GENOMIC DNA]</scope>
    <source>
        <strain evidence="1 2">Ac Nc2</strain>
    </source>
</reference>
<organism evidence="1 2">
    <name type="scientific">Albugo candida</name>
    <dbReference type="NCBI Taxonomy" id="65357"/>
    <lineage>
        <taxon>Eukaryota</taxon>
        <taxon>Sar</taxon>
        <taxon>Stramenopiles</taxon>
        <taxon>Oomycota</taxon>
        <taxon>Peronosporomycetes</taxon>
        <taxon>Albuginales</taxon>
        <taxon>Albuginaceae</taxon>
        <taxon>Albugo</taxon>
    </lineage>
</organism>
<keyword evidence="2" id="KW-1185">Reference proteome</keyword>
<sequence>MRIVSRHRRLSSYGTELPRFLMRMSQNADSTSDVKLSHGDLYDDVLNTVKSGRIMQPRRRAKSYSHCQDPTCCIQLTLLFLCFKSAWKSVRLRQLYQNWSRDRRC</sequence>
<proteinExistence type="predicted"/>
<dbReference type="EMBL" id="CAIX01000223">
    <property type="protein sequence ID" value="CCI10336.1"/>
    <property type="molecule type" value="Genomic_DNA"/>
</dbReference>
<protein>
    <submittedName>
        <fullName evidence="1">Uncharacterized protein</fullName>
    </submittedName>
</protein>
<accession>A0A024FTI3</accession>
<gene>
    <name evidence="1" type="ORF">BN9_095120</name>
</gene>
<evidence type="ECO:0000313" key="1">
    <source>
        <dbReference type="EMBL" id="CCI10336.1"/>
    </source>
</evidence>
<dbReference type="Proteomes" id="UP000053237">
    <property type="component" value="Unassembled WGS sequence"/>
</dbReference>
<name>A0A024FTI3_9STRA</name>
<comment type="caution">
    <text evidence="1">The sequence shown here is derived from an EMBL/GenBank/DDBJ whole genome shotgun (WGS) entry which is preliminary data.</text>
</comment>
<dbReference type="AlphaFoldDB" id="A0A024FTI3"/>